<reference evidence="2 3" key="1">
    <citation type="journal article" date="2018" name="ISME J.">
        <title>A methanotrophic archaeon couples anaerobic oxidation of methane to Fe(III) reduction.</title>
        <authorList>
            <person name="Cai C."/>
            <person name="Leu A.O."/>
            <person name="Xie G.J."/>
            <person name="Guo J."/>
            <person name="Feng Y."/>
            <person name="Zhao J.X."/>
            <person name="Tyson G.W."/>
            <person name="Yuan Z."/>
            <person name="Hu S."/>
        </authorList>
    </citation>
    <scope>NUCLEOTIDE SEQUENCE [LARGE SCALE GENOMIC DNA]</scope>
    <source>
        <strain evidence="2">FeB_12</strain>
    </source>
</reference>
<proteinExistence type="predicted"/>
<gene>
    <name evidence="2" type="ORF">C3F09_08195</name>
</gene>
<sequence length="96" mass="10625">MNAAHGRLKTLVVFDHWSWLLFVAWFTVATVLNALGSSAGAAVTYWGIVAVLVDNVMRLVLLAAHFELEKKSTYLGLTVVLILAMIASILFQLWVH</sequence>
<evidence type="ECO:0000313" key="3">
    <source>
        <dbReference type="Proteomes" id="UP000250918"/>
    </source>
</evidence>
<name>A0A855X2T3_9BACT</name>
<evidence type="ECO:0000256" key="1">
    <source>
        <dbReference type="SAM" id="Phobius"/>
    </source>
</evidence>
<comment type="caution">
    <text evidence="2">The sequence shown here is derived from an EMBL/GenBank/DDBJ whole genome shotgun (WGS) entry which is preliminary data.</text>
</comment>
<feature type="transmembrane region" description="Helical" evidence="1">
    <location>
        <begin position="12"/>
        <end position="36"/>
    </location>
</feature>
<feature type="transmembrane region" description="Helical" evidence="1">
    <location>
        <begin position="42"/>
        <end position="62"/>
    </location>
</feature>
<accession>A0A855X2T3</accession>
<keyword evidence="1" id="KW-1133">Transmembrane helix</keyword>
<dbReference type="AlphaFoldDB" id="A0A855X2T3"/>
<organism evidence="2 3">
    <name type="scientific">candidate division GN15 bacterium</name>
    <dbReference type="NCBI Taxonomy" id="2072418"/>
    <lineage>
        <taxon>Bacteria</taxon>
        <taxon>candidate division GN15</taxon>
    </lineage>
</organism>
<feature type="transmembrane region" description="Helical" evidence="1">
    <location>
        <begin position="74"/>
        <end position="95"/>
    </location>
</feature>
<evidence type="ECO:0000313" key="2">
    <source>
        <dbReference type="EMBL" id="PWB71159.1"/>
    </source>
</evidence>
<dbReference type="Proteomes" id="UP000250918">
    <property type="component" value="Unassembled WGS sequence"/>
</dbReference>
<keyword evidence="1" id="KW-0812">Transmembrane</keyword>
<protein>
    <submittedName>
        <fullName evidence="2">Uncharacterized protein</fullName>
    </submittedName>
</protein>
<keyword evidence="1" id="KW-0472">Membrane</keyword>
<dbReference type="EMBL" id="PQAP01000123">
    <property type="protein sequence ID" value="PWB71159.1"/>
    <property type="molecule type" value="Genomic_DNA"/>
</dbReference>